<evidence type="ECO:0000256" key="1">
    <source>
        <dbReference type="SAM" id="Phobius"/>
    </source>
</evidence>
<evidence type="ECO:0000259" key="2">
    <source>
        <dbReference type="Pfam" id="PF04235"/>
    </source>
</evidence>
<dbReference type="Proteomes" id="UP000321816">
    <property type="component" value="Chromosome"/>
</dbReference>
<feature type="transmembrane region" description="Helical" evidence="1">
    <location>
        <begin position="125"/>
        <end position="140"/>
    </location>
</feature>
<keyword evidence="4" id="KW-1185">Reference proteome</keyword>
<organism evidence="3 4">
    <name type="scientific">Alkalicoccus halolimnae</name>
    <dbReference type="NCBI Taxonomy" id="1667239"/>
    <lineage>
        <taxon>Bacteria</taxon>
        <taxon>Bacillati</taxon>
        <taxon>Bacillota</taxon>
        <taxon>Bacilli</taxon>
        <taxon>Bacillales</taxon>
        <taxon>Bacillaceae</taxon>
        <taxon>Alkalicoccus</taxon>
    </lineage>
</organism>
<dbReference type="PANTHER" id="PTHR30590:SF2">
    <property type="entry name" value="INNER MEMBRANE PROTEIN"/>
    <property type="match status" value="1"/>
</dbReference>
<keyword evidence="1" id="KW-0472">Membrane</keyword>
<evidence type="ECO:0000313" key="3">
    <source>
        <dbReference type="EMBL" id="WWD80503.1"/>
    </source>
</evidence>
<keyword evidence="1" id="KW-1133">Transmembrane helix</keyword>
<dbReference type="KEGG" id="ahal:FTX54_002770"/>
<feature type="transmembrane region" description="Helical" evidence="1">
    <location>
        <begin position="213"/>
        <end position="237"/>
    </location>
</feature>
<dbReference type="InterPro" id="IPR007349">
    <property type="entry name" value="DUF418"/>
</dbReference>
<dbReference type="RefSeq" id="WP_147804876.1">
    <property type="nucleotide sequence ID" value="NZ_CP144914.1"/>
</dbReference>
<evidence type="ECO:0000313" key="4">
    <source>
        <dbReference type="Proteomes" id="UP000321816"/>
    </source>
</evidence>
<feature type="transmembrane region" description="Helical" evidence="1">
    <location>
        <begin position="12"/>
        <end position="34"/>
    </location>
</feature>
<name>A0A5C7F3H0_9BACI</name>
<feature type="transmembrane region" description="Helical" evidence="1">
    <location>
        <begin position="296"/>
        <end position="315"/>
    </location>
</feature>
<feature type="transmembrane region" description="Helical" evidence="1">
    <location>
        <begin position="101"/>
        <end position="119"/>
    </location>
</feature>
<accession>A0A5C7F3H0</accession>
<dbReference type="EMBL" id="CP144914">
    <property type="protein sequence ID" value="WWD80503.1"/>
    <property type="molecule type" value="Genomic_DNA"/>
</dbReference>
<feature type="transmembrane region" description="Helical" evidence="1">
    <location>
        <begin position="336"/>
        <end position="355"/>
    </location>
</feature>
<dbReference type="OrthoDB" id="9807744at2"/>
<dbReference type="PANTHER" id="PTHR30590">
    <property type="entry name" value="INNER MEMBRANE PROTEIN"/>
    <property type="match status" value="1"/>
</dbReference>
<feature type="domain" description="DUF418" evidence="2">
    <location>
        <begin position="237"/>
        <end position="401"/>
    </location>
</feature>
<feature type="transmembrane region" description="Helical" evidence="1">
    <location>
        <begin position="147"/>
        <end position="173"/>
    </location>
</feature>
<dbReference type="AlphaFoldDB" id="A0A5C7F3H0"/>
<feature type="transmembrane region" description="Helical" evidence="1">
    <location>
        <begin position="258"/>
        <end position="276"/>
    </location>
</feature>
<gene>
    <name evidence="3" type="ORF">FTX54_002770</name>
</gene>
<sequence>MNITPSSAKERILTIDIIRGFALLGIILANMAYFKSPVLQKTGLLYETAPLPDQALDIFAVVFTDTFVLGKFYPMFSLLFGLGFYLFYERLIQKDLDGKQFYKRRLVFLLVIGFIHLVFIWSGDILVTYALGGFLLLLFINRTPKFILTWGILLIAGLSVVMTGLVVLGNFFLQMDAVSEFQAGTSQAVSEAYTVMSQGSYTEILAFRFTSEIILILGNLPISVLNVFGIFLIGLYFGKQGWFRNVGEHLAGWKKIRLHAGWSGILLTALFAALKFDVTGLPFWMADGLAQGLNLIAGPLLMLFYVSVMVLLLHGKAPGLISTSLAAVGKMALTNYLMQSIICVLIFFGFGFGLYGSVGAFTGMVLAILIYFAQIVFSRVWLTRFNQGPMEALWRKWTYKKAS</sequence>
<feature type="transmembrane region" description="Helical" evidence="1">
    <location>
        <begin position="72"/>
        <end position="89"/>
    </location>
</feature>
<reference evidence="3 4" key="1">
    <citation type="submission" date="2024-01" db="EMBL/GenBank/DDBJ databases">
        <title>Complete Genome Sequence of Alkalicoccus halolimnae BZ-SZ-XJ29T, a Moderately Halophilic Bacterium Isolated from a Salt Lake.</title>
        <authorList>
            <person name="Zhao B."/>
        </authorList>
    </citation>
    <scope>NUCLEOTIDE SEQUENCE [LARGE SCALE GENOMIC DNA]</scope>
    <source>
        <strain evidence="3 4">BZ-SZ-XJ29</strain>
    </source>
</reference>
<proteinExistence type="predicted"/>
<dbReference type="InterPro" id="IPR052529">
    <property type="entry name" value="Bact_Transport_Assoc"/>
</dbReference>
<protein>
    <submittedName>
        <fullName evidence="3">DUF418 domain-containing protein</fullName>
    </submittedName>
</protein>
<dbReference type="Pfam" id="PF04235">
    <property type="entry name" value="DUF418"/>
    <property type="match status" value="1"/>
</dbReference>
<keyword evidence="1" id="KW-0812">Transmembrane</keyword>
<feature type="transmembrane region" description="Helical" evidence="1">
    <location>
        <begin position="361"/>
        <end position="382"/>
    </location>
</feature>